<dbReference type="InterPro" id="IPR010982">
    <property type="entry name" value="Lambda_DNA-bd_dom_sf"/>
</dbReference>
<dbReference type="EMBL" id="CP011541">
    <property type="protein sequence ID" value="AKK03072.1"/>
    <property type="molecule type" value="Genomic_DNA"/>
</dbReference>
<dbReference type="KEGG" id="cei:CEPID_06055"/>
<dbReference type="RefSeq" id="WP_047240156.1">
    <property type="nucleotide sequence ID" value="NZ_CP011541.1"/>
</dbReference>
<dbReference type="OrthoDB" id="10016206at2"/>
<dbReference type="GO" id="GO:0003677">
    <property type="term" value="F:DNA binding"/>
    <property type="evidence" value="ECO:0007669"/>
    <property type="project" value="InterPro"/>
</dbReference>
<name>A0A0G3GW23_9CORY</name>
<dbReference type="AlphaFoldDB" id="A0A0G3GW23"/>
<dbReference type="Proteomes" id="UP000035368">
    <property type="component" value="Chromosome"/>
</dbReference>
<dbReference type="STRING" id="1050174.CEPID_06055"/>
<evidence type="ECO:0000313" key="1">
    <source>
        <dbReference type="EMBL" id="AKK03072.1"/>
    </source>
</evidence>
<proteinExistence type="predicted"/>
<reference evidence="1 2" key="1">
    <citation type="submission" date="2015-05" db="EMBL/GenBank/DDBJ databases">
        <title>Complete genome sequence of Corynebacterium epidermidicanis DSM 45586, isolated from the skin of a dog suffering from pruritus.</title>
        <authorList>
            <person name="Ruckert C."/>
            <person name="Albersmeier A."/>
            <person name="Winkler A."/>
            <person name="Tauch A."/>
        </authorList>
    </citation>
    <scope>NUCLEOTIDE SEQUENCE [LARGE SCALE GENOMIC DNA]</scope>
    <source>
        <strain evidence="1 2">DSM 45586</strain>
    </source>
</reference>
<keyword evidence="2" id="KW-1185">Reference proteome</keyword>
<dbReference type="PATRIC" id="fig|1050174.4.peg.1225"/>
<dbReference type="SUPFAM" id="SSF47413">
    <property type="entry name" value="lambda repressor-like DNA-binding domains"/>
    <property type="match status" value="1"/>
</dbReference>
<protein>
    <submittedName>
        <fullName evidence="1">DNA binding protein with helix-turn-helix domain</fullName>
    </submittedName>
</protein>
<evidence type="ECO:0000313" key="2">
    <source>
        <dbReference type="Proteomes" id="UP000035368"/>
    </source>
</evidence>
<sequence length="109" mass="12023">MSTEDKRRSPEPAWLLNITTDSRHAIAQRLGISHTKLNRQINGTTPLTADLVLNIAHAYKADPIRALLQAGKLTPSDMRPYSAANNALAALTNKTLLQELLRREPVEGD</sequence>
<organism evidence="1 2">
    <name type="scientific">Corynebacterium epidermidicanis</name>
    <dbReference type="NCBI Taxonomy" id="1050174"/>
    <lineage>
        <taxon>Bacteria</taxon>
        <taxon>Bacillati</taxon>
        <taxon>Actinomycetota</taxon>
        <taxon>Actinomycetes</taxon>
        <taxon>Mycobacteriales</taxon>
        <taxon>Corynebacteriaceae</taxon>
        <taxon>Corynebacterium</taxon>
    </lineage>
</organism>
<dbReference type="Gene3D" id="1.10.260.40">
    <property type="entry name" value="lambda repressor-like DNA-binding domains"/>
    <property type="match status" value="1"/>
</dbReference>
<accession>A0A0G3GW23</accession>
<gene>
    <name evidence="1" type="ORF">CEPID_06055</name>
</gene>